<name>A0ABT4VR21_9HYPH</name>
<dbReference type="EMBL" id="JAPJZH010000011">
    <property type="protein sequence ID" value="MDA4847153.1"/>
    <property type="molecule type" value="Genomic_DNA"/>
</dbReference>
<comment type="caution">
    <text evidence="11">The sequence shown here is derived from an EMBL/GenBank/DDBJ whole genome shotgun (WGS) entry which is preliminary data.</text>
</comment>
<feature type="transmembrane region" description="Helical" evidence="7">
    <location>
        <begin position="55"/>
        <end position="78"/>
    </location>
</feature>
<keyword evidence="7" id="KW-0406">Ion transport</keyword>
<evidence type="ECO:0000259" key="8">
    <source>
        <dbReference type="Pfam" id="PF00924"/>
    </source>
</evidence>
<dbReference type="SUPFAM" id="SSF82861">
    <property type="entry name" value="Mechanosensitive channel protein MscS (YggB), transmembrane region"/>
    <property type="match status" value="1"/>
</dbReference>
<sequence>MEEFFSQMGALGPLLYGAIKALLFLVIGYMAAGWVSRMIRKKVLADPNLDDTLGVFFASIAKWLILAVVVIAVLQVFGFQATSLVAVLGAATLAIGLALQGTLQDIAAGVMIVIFRPFKLGQYVDIAGTAGTVRNLNLFVTELVTPDNVQIVVPNGKVWGSIITNYSAHDTRRVDLTFGIDYGDDADNAMDIILKCAGADERVHKDPEPWVRVVNLGDSSVDITTRLWCAAADYWDLKFAMTKTVKEAFDKEGISIPYPHQVEIQRKG</sequence>
<keyword evidence="7" id="KW-0813">Transport</keyword>
<dbReference type="Proteomes" id="UP001148313">
    <property type="component" value="Unassembled WGS sequence"/>
</dbReference>
<dbReference type="SUPFAM" id="SSF50182">
    <property type="entry name" value="Sm-like ribonucleoproteins"/>
    <property type="match status" value="1"/>
</dbReference>
<dbReference type="Pfam" id="PF21082">
    <property type="entry name" value="MS_channel_3rd"/>
    <property type="match status" value="1"/>
</dbReference>
<dbReference type="Gene3D" id="1.10.287.1260">
    <property type="match status" value="1"/>
</dbReference>
<evidence type="ECO:0000256" key="1">
    <source>
        <dbReference type="ARBA" id="ARBA00004651"/>
    </source>
</evidence>
<gene>
    <name evidence="11" type="ORF">OOZ53_17470</name>
</gene>
<dbReference type="InterPro" id="IPR011066">
    <property type="entry name" value="MscS_channel_C_sf"/>
</dbReference>
<dbReference type="InterPro" id="IPR049142">
    <property type="entry name" value="MS_channel_1st"/>
</dbReference>
<keyword evidence="5 7" id="KW-1133">Transmembrane helix</keyword>
<evidence type="ECO:0000256" key="2">
    <source>
        <dbReference type="ARBA" id="ARBA00008017"/>
    </source>
</evidence>
<evidence type="ECO:0000313" key="11">
    <source>
        <dbReference type="EMBL" id="MDA4847153.1"/>
    </source>
</evidence>
<dbReference type="Gene3D" id="3.30.70.100">
    <property type="match status" value="1"/>
</dbReference>
<comment type="subunit">
    <text evidence="7">Homoheptamer.</text>
</comment>
<feature type="domain" description="Mechanosensitive ion channel MscS" evidence="8">
    <location>
        <begin position="102"/>
        <end position="167"/>
    </location>
</feature>
<comment type="subcellular location">
    <subcellularLocation>
        <location evidence="7">Cell inner membrane</location>
        <topology evidence="7">Multi-pass membrane protein</topology>
    </subcellularLocation>
    <subcellularLocation>
        <location evidence="1">Cell membrane</location>
        <topology evidence="1">Multi-pass membrane protein</topology>
    </subcellularLocation>
</comment>
<dbReference type="InterPro" id="IPR023408">
    <property type="entry name" value="MscS_beta-dom_sf"/>
</dbReference>
<accession>A0ABT4VR21</accession>
<dbReference type="Gene3D" id="2.30.30.60">
    <property type="match status" value="1"/>
</dbReference>
<comment type="similarity">
    <text evidence="2 7">Belongs to the MscS (TC 1.A.23) family.</text>
</comment>
<comment type="caution">
    <text evidence="7">Lacks conserved residue(s) required for the propagation of feature annotation.</text>
</comment>
<dbReference type="InterPro" id="IPR006685">
    <property type="entry name" value="MscS_channel_2nd"/>
</dbReference>
<dbReference type="InterPro" id="IPR049278">
    <property type="entry name" value="MS_channel_C"/>
</dbReference>
<dbReference type="InterPro" id="IPR010920">
    <property type="entry name" value="LSM_dom_sf"/>
</dbReference>
<evidence type="ECO:0000256" key="6">
    <source>
        <dbReference type="ARBA" id="ARBA00023136"/>
    </source>
</evidence>
<keyword evidence="6 7" id="KW-0472">Membrane</keyword>
<keyword evidence="3" id="KW-1003">Cell membrane</keyword>
<reference evidence="11" key="1">
    <citation type="submission" date="2022-11" db="EMBL/GenBank/DDBJ databases">
        <title>Hoeflea poritis sp. nov., isolated from scleractinian coral Porites lutea.</title>
        <authorList>
            <person name="Zhang G."/>
            <person name="Wei Q."/>
            <person name="Cai L."/>
        </authorList>
    </citation>
    <scope>NUCLEOTIDE SEQUENCE</scope>
    <source>
        <strain evidence="11">E7-10</strain>
    </source>
</reference>
<proteinExistence type="inferred from homology"/>
<keyword evidence="7" id="KW-0407">Ion channel</keyword>
<evidence type="ECO:0000256" key="3">
    <source>
        <dbReference type="ARBA" id="ARBA00022475"/>
    </source>
</evidence>
<evidence type="ECO:0000259" key="9">
    <source>
        <dbReference type="Pfam" id="PF21082"/>
    </source>
</evidence>
<dbReference type="InterPro" id="IPR011014">
    <property type="entry name" value="MscS_channel_TM-2"/>
</dbReference>
<dbReference type="Pfam" id="PF21088">
    <property type="entry name" value="MS_channel_1st"/>
    <property type="match status" value="1"/>
</dbReference>
<dbReference type="PANTHER" id="PTHR30221">
    <property type="entry name" value="SMALL-CONDUCTANCE MECHANOSENSITIVE CHANNEL"/>
    <property type="match status" value="1"/>
</dbReference>
<organism evidence="11 12">
    <name type="scientific">Hoeflea poritis</name>
    <dbReference type="NCBI Taxonomy" id="2993659"/>
    <lineage>
        <taxon>Bacteria</taxon>
        <taxon>Pseudomonadati</taxon>
        <taxon>Pseudomonadota</taxon>
        <taxon>Alphaproteobacteria</taxon>
        <taxon>Hyphomicrobiales</taxon>
        <taxon>Rhizobiaceae</taxon>
        <taxon>Hoeflea</taxon>
    </lineage>
</organism>
<dbReference type="PANTHER" id="PTHR30221:SF1">
    <property type="entry name" value="SMALL-CONDUCTANCE MECHANOSENSITIVE CHANNEL"/>
    <property type="match status" value="1"/>
</dbReference>
<dbReference type="Pfam" id="PF00924">
    <property type="entry name" value="MS_channel_2nd"/>
    <property type="match status" value="1"/>
</dbReference>
<evidence type="ECO:0000256" key="4">
    <source>
        <dbReference type="ARBA" id="ARBA00022692"/>
    </source>
</evidence>
<evidence type="ECO:0000256" key="7">
    <source>
        <dbReference type="RuleBase" id="RU369025"/>
    </source>
</evidence>
<feature type="domain" description="Mechanosensitive ion channel MscS C-terminal" evidence="9">
    <location>
        <begin position="174"/>
        <end position="256"/>
    </location>
</feature>
<dbReference type="SUPFAM" id="SSF82689">
    <property type="entry name" value="Mechanosensitive channel protein MscS (YggB), C-terminal domain"/>
    <property type="match status" value="1"/>
</dbReference>
<keyword evidence="4 7" id="KW-0812">Transmembrane</keyword>
<dbReference type="RefSeq" id="WP_271090960.1">
    <property type="nucleotide sequence ID" value="NZ_JAPJZH010000011.1"/>
</dbReference>
<evidence type="ECO:0000259" key="10">
    <source>
        <dbReference type="Pfam" id="PF21088"/>
    </source>
</evidence>
<protein>
    <recommendedName>
        <fullName evidence="7">Small-conductance mechanosensitive channel</fullName>
    </recommendedName>
</protein>
<feature type="domain" description="Mechanosensitive ion channel transmembrane helices 2/3" evidence="10">
    <location>
        <begin position="61"/>
        <end position="100"/>
    </location>
</feature>
<feature type="transmembrane region" description="Helical" evidence="7">
    <location>
        <begin position="84"/>
        <end position="115"/>
    </location>
</feature>
<evidence type="ECO:0000313" key="12">
    <source>
        <dbReference type="Proteomes" id="UP001148313"/>
    </source>
</evidence>
<comment type="function">
    <text evidence="7">Mechanosensitive channel that participates in the regulation of osmotic pressure changes within the cell, opening in response to stretch forces in the membrane lipid bilayer, without the need for other proteins. Contributes to normal resistance to hypoosmotic shock. Forms an ion channel of 1.0 nanosiemens conductance with a slight preference for anions.</text>
</comment>
<keyword evidence="7" id="KW-0997">Cell inner membrane</keyword>
<keyword evidence="12" id="KW-1185">Reference proteome</keyword>
<dbReference type="InterPro" id="IPR045275">
    <property type="entry name" value="MscS_archaea/bacteria_type"/>
</dbReference>
<evidence type="ECO:0000256" key="5">
    <source>
        <dbReference type="ARBA" id="ARBA00022989"/>
    </source>
</evidence>
<feature type="transmembrane region" description="Helical" evidence="7">
    <location>
        <begin position="14"/>
        <end position="35"/>
    </location>
</feature>